<comment type="caution">
    <text evidence="1">The sequence shown here is derived from an EMBL/GenBank/DDBJ whole genome shotgun (WGS) entry which is preliminary data.</text>
</comment>
<dbReference type="EMBL" id="SRYA01000025">
    <property type="protein sequence ID" value="TGY95743.1"/>
    <property type="molecule type" value="Genomic_DNA"/>
</dbReference>
<protein>
    <submittedName>
        <fullName evidence="1">Sigma-70 family RNA polymerase sigma factor</fullName>
    </submittedName>
</protein>
<name>A0AC61RUY8_9FIRM</name>
<accession>A0AC61RUY8</accession>
<evidence type="ECO:0000313" key="2">
    <source>
        <dbReference type="Proteomes" id="UP000304953"/>
    </source>
</evidence>
<dbReference type="Proteomes" id="UP000304953">
    <property type="component" value="Unassembled WGS sequence"/>
</dbReference>
<proteinExistence type="predicted"/>
<gene>
    <name evidence="1" type="ORF">E5329_13570</name>
</gene>
<keyword evidence="2" id="KW-1185">Reference proteome</keyword>
<reference evidence="1" key="1">
    <citation type="submission" date="2019-04" db="EMBL/GenBank/DDBJ databases">
        <title>Microbes associate with the intestines of laboratory mice.</title>
        <authorList>
            <person name="Navarre W."/>
            <person name="Wong E."/>
            <person name="Huang K."/>
            <person name="Tropini C."/>
            <person name="Ng K."/>
            <person name="Yu B."/>
        </authorList>
    </citation>
    <scope>NUCLEOTIDE SEQUENCE</scope>
    <source>
        <strain evidence="1">NM01_1-7b</strain>
    </source>
</reference>
<organism evidence="1 2">
    <name type="scientific">Petralouisia muris</name>
    <dbReference type="NCBI Taxonomy" id="3032872"/>
    <lineage>
        <taxon>Bacteria</taxon>
        <taxon>Bacillati</taxon>
        <taxon>Bacillota</taxon>
        <taxon>Clostridia</taxon>
        <taxon>Lachnospirales</taxon>
        <taxon>Lachnospiraceae</taxon>
        <taxon>Petralouisia</taxon>
    </lineage>
</organism>
<sequence>MEEFMRCYEKIYPQMYRTAWFYLQNQQEAEDAVQDAVLAAYEKFYQLKEKDKFGPWIMKILANKCKKRMQAWFRREEDIEDISPAQEKILAKETDFAMASAVKQVFEELEEEERFIVALSVLGGYTSEEISDILNKNHSTIRSKYRRALQKMKKKLEV</sequence>
<evidence type="ECO:0000313" key="1">
    <source>
        <dbReference type="EMBL" id="TGY95743.1"/>
    </source>
</evidence>